<feature type="transmembrane region" description="Helical" evidence="5">
    <location>
        <begin position="109"/>
        <end position="128"/>
    </location>
</feature>
<keyword evidence="7" id="KW-1185">Reference proteome</keyword>
<evidence type="ECO:0000313" key="6">
    <source>
        <dbReference type="EMBL" id="OSI13913.1"/>
    </source>
</evidence>
<keyword evidence="4 5" id="KW-0472">Membrane</keyword>
<reference evidence="7" key="1">
    <citation type="submission" date="2017-01" db="EMBL/GenBank/DDBJ databases">
        <authorList>
            <person name="Wolfgang W.J."/>
            <person name="Cole J."/>
            <person name="Wroblewski D."/>
            <person name="Mcginnis J."/>
            <person name="Musser K.A."/>
        </authorList>
    </citation>
    <scope>NUCLEOTIDE SEQUENCE [LARGE SCALE GENOMIC DNA]</scope>
    <source>
        <strain evidence="7">DSM 19151</strain>
    </source>
</reference>
<evidence type="ECO:0000256" key="5">
    <source>
        <dbReference type="SAM" id="Phobius"/>
    </source>
</evidence>
<comment type="subcellular location">
    <subcellularLocation>
        <location evidence="1">Membrane</location>
        <topology evidence="1">Multi-pass membrane protein</topology>
    </subcellularLocation>
</comment>
<dbReference type="GO" id="GO:0030255">
    <property type="term" value="P:protein secretion by the type IV secretion system"/>
    <property type="evidence" value="ECO:0007669"/>
    <property type="project" value="InterPro"/>
</dbReference>
<organism evidence="6 7">
    <name type="scientific">Neisseria dentiae</name>
    <dbReference type="NCBI Taxonomy" id="194197"/>
    <lineage>
        <taxon>Bacteria</taxon>
        <taxon>Pseudomonadati</taxon>
        <taxon>Pseudomonadota</taxon>
        <taxon>Betaproteobacteria</taxon>
        <taxon>Neisseriales</taxon>
        <taxon>Neisseriaceae</taxon>
        <taxon>Neisseria</taxon>
    </lineage>
</organism>
<evidence type="ECO:0000256" key="2">
    <source>
        <dbReference type="ARBA" id="ARBA00022692"/>
    </source>
</evidence>
<dbReference type="RefSeq" id="WP_085367014.1">
    <property type="nucleotide sequence ID" value="NZ_MTBO01000049.1"/>
</dbReference>
<feature type="transmembrane region" description="Helical" evidence="5">
    <location>
        <begin position="203"/>
        <end position="225"/>
    </location>
</feature>
<evidence type="ECO:0008006" key="8">
    <source>
        <dbReference type="Google" id="ProtNLM"/>
    </source>
</evidence>
<evidence type="ECO:0000313" key="7">
    <source>
        <dbReference type="Proteomes" id="UP000193118"/>
    </source>
</evidence>
<name>A0A1X3D1W3_9NEIS</name>
<dbReference type="InterPro" id="IPR007688">
    <property type="entry name" value="Conjugal_tfr_TrbL/VirB6"/>
</dbReference>
<dbReference type="OrthoDB" id="8890725at2"/>
<evidence type="ECO:0000256" key="1">
    <source>
        <dbReference type="ARBA" id="ARBA00004141"/>
    </source>
</evidence>
<sequence>MEVFQTAYRPSENIFGQSCTGAVREWLNGNIKDNIARMISGSEYGSPEAMVDASLMMMHMVTAMFGGLHTAVGTESGGASAMTTFITMSGVGQGAPAVVAGSLLLLNQIAISLCILTAPAFILCLLYEPTKQYFQGWLKFFLGALLTLGVLSAMVVIGLKVTLAYGAGVLAQYATSQALGSGGSGIAQTAMTQGGLGLMMSTLMITAPMMVGNMIGASLGGFSGFNMFSRTETPRDANGNVMSQGAGNIDNGRVDTPIKSNNLNNNVTTSIAGENMGKQEALHSMQPGKKIA</sequence>
<dbReference type="AlphaFoldDB" id="A0A1X3D1W3"/>
<keyword evidence="2 5" id="KW-0812">Transmembrane</keyword>
<protein>
    <recommendedName>
        <fullName evidence="8">Type IV secretion system protein</fullName>
    </recommendedName>
</protein>
<keyword evidence="3 5" id="KW-1133">Transmembrane helix</keyword>
<dbReference type="EMBL" id="MTBO01000049">
    <property type="protein sequence ID" value="OSI13913.1"/>
    <property type="molecule type" value="Genomic_DNA"/>
</dbReference>
<evidence type="ECO:0000256" key="3">
    <source>
        <dbReference type="ARBA" id="ARBA00022989"/>
    </source>
</evidence>
<dbReference type="GO" id="GO:0016020">
    <property type="term" value="C:membrane"/>
    <property type="evidence" value="ECO:0007669"/>
    <property type="project" value="UniProtKB-SubCell"/>
</dbReference>
<gene>
    <name evidence="6" type="ORF">BWD09_11905</name>
</gene>
<dbReference type="Proteomes" id="UP000193118">
    <property type="component" value="Unassembled WGS sequence"/>
</dbReference>
<feature type="transmembrane region" description="Helical" evidence="5">
    <location>
        <begin position="140"/>
        <end position="159"/>
    </location>
</feature>
<accession>A0A1X3D1W3</accession>
<proteinExistence type="predicted"/>
<comment type="caution">
    <text evidence="6">The sequence shown here is derived from an EMBL/GenBank/DDBJ whole genome shotgun (WGS) entry which is preliminary data.</text>
</comment>
<dbReference type="STRING" id="194197.BWD09_11905"/>
<dbReference type="Pfam" id="PF04610">
    <property type="entry name" value="TrbL"/>
    <property type="match status" value="1"/>
</dbReference>
<evidence type="ECO:0000256" key="4">
    <source>
        <dbReference type="ARBA" id="ARBA00023136"/>
    </source>
</evidence>